<dbReference type="InterPro" id="IPR036206">
    <property type="entry name" value="ThiamineP_synth_sf"/>
</dbReference>
<evidence type="ECO:0000256" key="10">
    <source>
        <dbReference type="ARBA" id="ARBA00047883"/>
    </source>
</evidence>
<dbReference type="InterPro" id="IPR013785">
    <property type="entry name" value="Aldolase_TIM"/>
</dbReference>
<accession>A0A6J7CSZ6</accession>
<name>A0A6J7CSZ6_9ZZZZ</name>
<comment type="catalytic activity">
    <reaction evidence="9">
        <text>2-(2-carboxy-4-methylthiazol-5-yl)ethyl phosphate + 4-amino-2-methyl-5-(diphosphooxymethyl)pyrimidine + 2 H(+) = thiamine phosphate + CO2 + diphosphate</text>
        <dbReference type="Rhea" id="RHEA:47848"/>
        <dbReference type="ChEBI" id="CHEBI:15378"/>
        <dbReference type="ChEBI" id="CHEBI:16526"/>
        <dbReference type="ChEBI" id="CHEBI:33019"/>
        <dbReference type="ChEBI" id="CHEBI:37575"/>
        <dbReference type="ChEBI" id="CHEBI:57841"/>
        <dbReference type="ChEBI" id="CHEBI:62890"/>
        <dbReference type="EC" id="2.5.1.3"/>
    </reaction>
</comment>
<dbReference type="GO" id="GO:0046872">
    <property type="term" value="F:metal ion binding"/>
    <property type="evidence" value="ECO:0007669"/>
    <property type="project" value="UniProtKB-KW"/>
</dbReference>
<dbReference type="PANTHER" id="PTHR20857">
    <property type="entry name" value="THIAMINE-PHOSPHATE PYROPHOSPHORYLASE"/>
    <property type="match status" value="1"/>
</dbReference>
<feature type="domain" description="Thiamine phosphate synthase/TenI" evidence="11">
    <location>
        <begin position="21"/>
        <end position="185"/>
    </location>
</feature>
<protein>
    <recommendedName>
        <fullName evidence="3">thiamine phosphate synthase</fullName>
        <ecNumber evidence="3">2.5.1.3</ecNumber>
    </recommendedName>
</protein>
<dbReference type="Pfam" id="PF02581">
    <property type="entry name" value="TMP-TENI"/>
    <property type="match status" value="1"/>
</dbReference>
<comment type="catalytic activity">
    <reaction evidence="10">
        <text>2-[(2R,5Z)-2-carboxy-4-methylthiazol-5(2H)-ylidene]ethyl phosphate + 4-amino-2-methyl-5-(diphosphooxymethyl)pyrimidine + 2 H(+) = thiamine phosphate + CO2 + diphosphate</text>
        <dbReference type="Rhea" id="RHEA:47844"/>
        <dbReference type="ChEBI" id="CHEBI:15378"/>
        <dbReference type="ChEBI" id="CHEBI:16526"/>
        <dbReference type="ChEBI" id="CHEBI:33019"/>
        <dbReference type="ChEBI" id="CHEBI:37575"/>
        <dbReference type="ChEBI" id="CHEBI:57841"/>
        <dbReference type="ChEBI" id="CHEBI:62899"/>
        <dbReference type="EC" id="2.5.1.3"/>
    </reaction>
</comment>
<evidence type="ECO:0000313" key="12">
    <source>
        <dbReference type="EMBL" id="CAB4859259.1"/>
    </source>
</evidence>
<dbReference type="HAMAP" id="MF_00097">
    <property type="entry name" value="TMP_synthase"/>
    <property type="match status" value="1"/>
</dbReference>
<evidence type="ECO:0000256" key="1">
    <source>
        <dbReference type="ARBA" id="ARBA00001946"/>
    </source>
</evidence>
<dbReference type="GO" id="GO:0005737">
    <property type="term" value="C:cytoplasm"/>
    <property type="evidence" value="ECO:0007669"/>
    <property type="project" value="TreeGrafter"/>
</dbReference>
<evidence type="ECO:0000259" key="11">
    <source>
        <dbReference type="Pfam" id="PF02581"/>
    </source>
</evidence>
<evidence type="ECO:0000256" key="7">
    <source>
        <dbReference type="ARBA" id="ARBA00022977"/>
    </source>
</evidence>
<reference evidence="12" key="1">
    <citation type="submission" date="2020-05" db="EMBL/GenBank/DDBJ databases">
        <authorList>
            <person name="Chiriac C."/>
            <person name="Salcher M."/>
            <person name="Ghai R."/>
            <person name="Kavagutti S V."/>
        </authorList>
    </citation>
    <scope>NUCLEOTIDE SEQUENCE</scope>
</reference>
<dbReference type="PANTHER" id="PTHR20857:SF15">
    <property type="entry name" value="THIAMINE-PHOSPHATE SYNTHASE"/>
    <property type="match status" value="1"/>
</dbReference>
<keyword evidence="4" id="KW-0808">Transferase</keyword>
<evidence type="ECO:0000256" key="2">
    <source>
        <dbReference type="ARBA" id="ARBA00005165"/>
    </source>
</evidence>
<proteinExistence type="inferred from homology"/>
<comment type="cofactor">
    <cofactor evidence="1">
        <name>Mg(2+)</name>
        <dbReference type="ChEBI" id="CHEBI:18420"/>
    </cofactor>
</comment>
<keyword evidence="6" id="KW-0460">Magnesium</keyword>
<dbReference type="InterPro" id="IPR034291">
    <property type="entry name" value="TMP_synthase"/>
</dbReference>
<dbReference type="NCBIfam" id="TIGR00693">
    <property type="entry name" value="thiE"/>
    <property type="match status" value="1"/>
</dbReference>
<comment type="pathway">
    <text evidence="2">Cofactor biosynthesis; thiamine diphosphate biosynthesis; thiamine phosphate from 4-amino-2-methyl-5-diphosphomethylpyrimidine and 4-methyl-5-(2-phosphoethyl)-thiazole: step 1/1.</text>
</comment>
<dbReference type="GO" id="GO:0009228">
    <property type="term" value="P:thiamine biosynthetic process"/>
    <property type="evidence" value="ECO:0007669"/>
    <property type="project" value="UniProtKB-KW"/>
</dbReference>
<comment type="catalytic activity">
    <reaction evidence="8">
        <text>4-methyl-5-(2-phosphooxyethyl)-thiazole + 4-amino-2-methyl-5-(diphosphooxymethyl)pyrimidine + H(+) = thiamine phosphate + diphosphate</text>
        <dbReference type="Rhea" id="RHEA:22328"/>
        <dbReference type="ChEBI" id="CHEBI:15378"/>
        <dbReference type="ChEBI" id="CHEBI:33019"/>
        <dbReference type="ChEBI" id="CHEBI:37575"/>
        <dbReference type="ChEBI" id="CHEBI:57841"/>
        <dbReference type="ChEBI" id="CHEBI:58296"/>
        <dbReference type="EC" id="2.5.1.3"/>
    </reaction>
</comment>
<keyword evidence="5" id="KW-0479">Metal-binding</keyword>
<evidence type="ECO:0000256" key="6">
    <source>
        <dbReference type="ARBA" id="ARBA00022842"/>
    </source>
</evidence>
<dbReference type="GO" id="GO:0009229">
    <property type="term" value="P:thiamine diphosphate biosynthetic process"/>
    <property type="evidence" value="ECO:0007669"/>
    <property type="project" value="UniProtKB-UniPathway"/>
</dbReference>
<evidence type="ECO:0000256" key="4">
    <source>
        <dbReference type="ARBA" id="ARBA00022679"/>
    </source>
</evidence>
<dbReference type="Gene3D" id="3.20.20.70">
    <property type="entry name" value="Aldolase class I"/>
    <property type="match status" value="1"/>
</dbReference>
<dbReference type="CDD" id="cd00564">
    <property type="entry name" value="TMP_TenI"/>
    <property type="match status" value="1"/>
</dbReference>
<evidence type="ECO:0000256" key="9">
    <source>
        <dbReference type="ARBA" id="ARBA00047851"/>
    </source>
</evidence>
<keyword evidence="7" id="KW-0784">Thiamine biosynthesis</keyword>
<dbReference type="AlphaFoldDB" id="A0A6J7CSZ6"/>
<dbReference type="UniPathway" id="UPA00060">
    <property type="reaction ID" value="UER00141"/>
</dbReference>
<evidence type="ECO:0000256" key="5">
    <source>
        <dbReference type="ARBA" id="ARBA00022723"/>
    </source>
</evidence>
<dbReference type="SUPFAM" id="SSF51391">
    <property type="entry name" value="Thiamin phosphate synthase"/>
    <property type="match status" value="1"/>
</dbReference>
<dbReference type="GO" id="GO:0004789">
    <property type="term" value="F:thiamine-phosphate diphosphorylase activity"/>
    <property type="evidence" value="ECO:0007669"/>
    <property type="project" value="UniProtKB-EC"/>
</dbReference>
<dbReference type="EC" id="2.5.1.3" evidence="3"/>
<evidence type="ECO:0000256" key="8">
    <source>
        <dbReference type="ARBA" id="ARBA00047334"/>
    </source>
</evidence>
<dbReference type="InterPro" id="IPR022998">
    <property type="entry name" value="ThiamineP_synth_TenI"/>
</dbReference>
<gene>
    <name evidence="12" type="ORF">UFOPK3381_00158</name>
</gene>
<organism evidence="12">
    <name type="scientific">freshwater metagenome</name>
    <dbReference type="NCBI Taxonomy" id="449393"/>
    <lineage>
        <taxon>unclassified sequences</taxon>
        <taxon>metagenomes</taxon>
        <taxon>ecological metagenomes</taxon>
    </lineage>
</organism>
<sequence length="206" mass="22231">MWNLHSRHLYLCVGIRPDMGTFLPAVLRGGVDIVQLREKHATRDVQRVAAREMREICHAFGVPFIMNDDPELALEVGADGVHVGQDDATVEYCRSVLGDQAIIGISTHADAEFTAALSLSVSYRSAGPIVATPTKKERMPTGVEYAVRSQLSSSDPVFVTGGVDLGTLPDLLGRGLRHFVVVRALTESTAPEATARSMAQLIHSAL</sequence>
<dbReference type="EMBL" id="CAFBLN010000002">
    <property type="protein sequence ID" value="CAB4859259.1"/>
    <property type="molecule type" value="Genomic_DNA"/>
</dbReference>
<evidence type="ECO:0000256" key="3">
    <source>
        <dbReference type="ARBA" id="ARBA00012830"/>
    </source>
</evidence>